<evidence type="ECO:0000256" key="2">
    <source>
        <dbReference type="ARBA" id="ARBA00008645"/>
    </source>
</evidence>
<comment type="subcellular location">
    <subcellularLocation>
        <location evidence="4">Late endosome membrane</location>
        <topology evidence="4">Single-pass type II membrane protein</topology>
    </subcellularLocation>
    <subcellularLocation>
        <location evidence="5">Lysosome membrane</location>
        <topology evidence="5">Single-pass type II membrane protein</topology>
    </subcellularLocation>
    <subcellularLocation>
        <location evidence="6">Mitochondrion membrane</location>
        <topology evidence="6">Single-pass type II membrane protein</topology>
    </subcellularLocation>
</comment>
<name>A0A8D2Q691_VARKO</name>
<dbReference type="GO" id="GO:0031966">
    <property type="term" value="C:mitochondrial membrane"/>
    <property type="evidence" value="ECO:0007669"/>
    <property type="project" value="UniProtKB-SubCell"/>
</dbReference>
<dbReference type="PRINTS" id="PR00111">
    <property type="entry name" value="ABHYDROLASE"/>
</dbReference>
<feature type="region of interest" description="Disordered" evidence="9">
    <location>
        <begin position="38"/>
        <end position="67"/>
    </location>
</feature>
<sequence length="385" mass="42919">MKVSEKIFISPPACRSSEGPLAGGIFVPTLPHCPAFPSPLAEAPQKEAAQPALEGPPYGKLPSGTQPTNWPAHHASLHTSRFKRQKRGVKVKHIDHEGYRFTYFSRGEPGAQPSILMLHGFSLNKDIWLNMIKLFPQDLHVVCLDMPGHGDTTRLLGESYTVAAQAKRVHQFVQCLELNKKPFHLVGMSTGGMIAGVYAAHYPSEVCCLSLLCPAGLKYPTESEFFARLREIVYSKDPADGTLLPVNEEQGENLLKLCLARATMPCCCFGPNSGFLILKGFLDISSAKSRFILHENMRRIRAPTQIIWGREDKVFDSTGAEMLATAIHNSQVHMLEKCGHFIALERPMKTAKLLLEFYSSVYFLNHDNRSFVEHGWQHNPTQKQA</sequence>
<feature type="domain" description="AB hydrolase-1" evidence="10">
    <location>
        <begin position="289"/>
        <end position="347"/>
    </location>
</feature>
<dbReference type="PANTHER" id="PTHR43798">
    <property type="entry name" value="MONOACYLGLYCEROL LIPASE"/>
    <property type="match status" value="1"/>
</dbReference>
<dbReference type="GO" id="GO:0047372">
    <property type="term" value="F:monoacylglycerol lipase activity"/>
    <property type="evidence" value="ECO:0007669"/>
    <property type="project" value="UniProtKB-EC"/>
</dbReference>
<dbReference type="InterPro" id="IPR050266">
    <property type="entry name" value="AB_hydrolase_sf"/>
</dbReference>
<organism evidence="11 12">
    <name type="scientific">Varanus komodoensis</name>
    <name type="common">Komodo dragon</name>
    <dbReference type="NCBI Taxonomy" id="61221"/>
    <lineage>
        <taxon>Eukaryota</taxon>
        <taxon>Metazoa</taxon>
        <taxon>Chordata</taxon>
        <taxon>Craniata</taxon>
        <taxon>Vertebrata</taxon>
        <taxon>Euteleostomi</taxon>
        <taxon>Lepidosauria</taxon>
        <taxon>Squamata</taxon>
        <taxon>Bifurcata</taxon>
        <taxon>Unidentata</taxon>
        <taxon>Episquamata</taxon>
        <taxon>Toxicofera</taxon>
        <taxon>Anguimorpha</taxon>
        <taxon>Paleoanguimorpha</taxon>
        <taxon>Varanoidea</taxon>
        <taxon>Varanidae</taxon>
        <taxon>Varanus</taxon>
    </lineage>
</organism>
<comment type="catalytic activity">
    <reaction evidence="7">
        <text>1-dodecanoylglycerol + H2O = dodecanoate + glycerol + H(+)</text>
        <dbReference type="Rhea" id="RHEA:44316"/>
        <dbReference type="ChEBI" id="CHEBI:15377"/>
        <dbReference type="ChEBI" id="CHEBI:15378"/>
        <dbReference type="ChEBI" id="CHEBI:17754"/>
        <dbReference type="ChEBI" id="CHEBI:18262"/>
        <dbReference type="ChEBI" id="CHEBI:75539"/>
    </reaction>
</comment>
<keyword evidence="12" id="KW-1185">Reference proteome</keyword>
<feature type="compositionally biased region" description="Low complexity" evidence="9">
    <location>
        <begin position="39"/>
        <end position="53"/>
    </location>
</feature>
<accession>A0A8D2Q691</accession>
<comment type="catalytic activity">
    <reaction evidence="1">
        <text>Hydrolyzes glycerol monoesters of long-chain fatty acids.</text>
        <dbReference type="EC" id="3.1.1.23"/>
    </reaction>
</comment>
<dbReference type="Ensembl" id="ENSVKKT00000023223.1">
    <property type="protein sequence ID" value="ENSVKKP00000022660.1"/>
    <property type="gene ID" value="ENSVKKG00000015042.1"/>
</dbReference>
<evidence type="ECO:0000256" key="4">
    <source>
        <dbReference type="ARBA" id="ARBA00037797"/>
    </source>
</evidence>
<dbReference type="AlphaFoldDB" id="A0A8D2Q691"/>
<evidence type="ECO:0000256" key="3">
    <source>
        <dbReference type="ARBA" id="ARBA00013254"/>
    </source>
</evidence>
<proteinExistence type="inferred from homology"/>
<evidence type="ECO:0000256" key="8">
    <source>
        <dbReference type="ARBA" id="ARBA00049568"/>
    </source>
</evidence>
<evidence type="ECO:0000256" key="7">
    <source>
        <dbReference type="ARBA" id="ARBA00047662"/>
    </source>
</evidence>
<dbReference type="InterPro" id="IPR029058">
    <property type="entry name" value="AB_hydrolase_fold"/>
</dbReference>
<evidence type="ECO:0000259" key="10">
    <source>
        <dbReference type="Pfam" id="PF00561"/>
    </source>
</evidence>
<dbReference type="InterPro" id="IPR000639">
    <property type="entry name" value="Epox_hydrolase-like"/>
</dbReference>
<evidence type="ECO:0000256" key="6">
    <source>
        <dbReference type="ARBA" id="ARBA00046308"/>
    </source>
</evidence>
<evidence type="ECO:0000256" key="5">
    <source>
        <dbReference type="ARBA" id="ARBA00037874"/>
    </source>
</evidence>
<dbReference type="GO" id="GO:0005765">
    <property type="term" value="C:lysosomal membrane"/>
    <property type="evidence" value="ECO:0007669"/>
    <property type="project" value="UniProtKB-SubCell"/>
</dbReference>
<protein>
    <recommendedName>
        <fullName evidence="3">acylglycerol lipase</fullName>
        <ecNumber evidence="3">3.1.1.23</ecNumber>
    </recommendedName>
</protein>
<dbReference type="OMA" id="ICCSGIC"/>
<dbReference type="PANTHER" id="PTHR43798:SF5">
    <property type="entry name" value="MONOACYLGLYCEROL LIPASE ABHD6"/>
    <property type="match status" value="1"/>
</dbReference>
<dbReference type="EC" id="3.1.1.23" evidence="3"/>
<dbReference type="GO" id="GO:0046464">
    <property type="term" value="P:acylglycerol catabolic process"/>
    <property type="evidence" value="ECO:0007669"/>
    <property type="project" value="TreeGrafter"/>
</dbReference>
<evidence type="ECO:0000313" key="12">
    <source>
        <dbReference type="Proteomes" id="UP000694545"/>
    </source>
</evidence>
<dbReference type="Proteomes" id="UP000694545">
    <property type="component" value="Unplaced"/>
</dbReference>
<dbReference type="Pfam" id="PF00561">
    <property type="entry name" value="Abhydrolase_1"/>
    <property type="match status" value="2"/>
</dbReference>
<dbReference type="InterPro" id="IPR000073">
    <property type="entry name" value="AB_hydrolase_1"/>
</dbReference>
<dbReference type="Gene3D" id="3.40.50.1820">
    <property type="entry name" value="alpha/beta hydrolase"/>
    <property type="match status" value="1"/>
</dbReference>
<evidence type="ECO:0000256" key="1">
    <source>
        <dbReference type="ARBA" id="ARBA00001613"/>
    </source>
</evidence>
<evidence type="ECO:0000313" key="11">
    <source>
        <dbReference type="Ensembl" id="ENSVKKP00000022660.1"/>
    </source>
</evidence>
<comment type="function">
    <text evidence="8">Lipase that preferentially hydrolysis medium-chain saturated monoacylglycerols including 2-arachidonoylglycerol. Through 2-arachidonoylglycerol degradation may regulate endocannabinoid signaling pathways. Also has a lysophosphatidyl lipase activity with a preference for lysophosphatidylglycerol among other lysophospholipids. Also able to degrade bis(monoacylglycero)phosphate (BMP) and constitutes the major enzyme for BMP catabolism. BMP, also known as lysobisphosphatidic acid, is enriched in late endosomes and lysosomes and plays a key role in the formation of intraluminal vesicles and in lipid sorting.</text>
</comment>
<feature type="domain" description="AB hydrolase-1" evidence="10">
    <location>
        <begin position="113"/>
        <end position="223"/>
    </location>
</feature>
<dbReference type="SUPFAM" id="SSF53474">
    <property type="entry name" value="alpha/beta-Hydrolases"/>
    <property type="match status" value="1"/>
</dbReference>
<dbReference type="PRINTS" id="PR00412">
    <property type="entry name" value="EPOXHYDRLASE"/>
</dbReference>
<dbReference type="GO" id="GO:0032281">
    <property type="term" value="C:AMPA glutamate receptor complex"/>
    <property type="evidence" value="ECO:0007669"/>
    <property type="project" value="TreeGrafter"/>
</dbReference>
<dbReference type="GO" id="GO:0031902">
    <property type="term" value="C:late endosome membrane"/>
    <property type="evidence" value="ECO:0007669"/>
    <property type="project" value="UniProtKB-SubCell"/>
</dbReference>
<reference evidence="11" key="2">
    <citation type="submission" date="2025-09" db="UniProtKB">
        <authorList>
            <consortium name="Ensembl"/>
        </authorList>
    </citation>
    <scope>IDENTIFICATION</scope>
</reference>
<evidence type="ECO:0000256" key="9">
    <source>
        <dbReference type="SAM" id="MobiDB-lite"/>
    </source>
</evidence>
<reference evidence="11" key="1">
    <citation type="submission" date="2025-08" db="UniProtKB">
        <authorList>
            <consortium name="Ensembl"/>
        </authorList>
    </citation>
    <scope>IDENTIFICATION</scope>
</reference>
<comment type="similarity">
    <text evidence="2">Belongs to the AB hydrolase superfamily.</text>
</comment>